<evidence type="ECO:0000313" key="1">
    <source>
        <dbReference type="EMBL" id="GAI20603.1"/>
    </source>
</evidence>
<gene>
    <name evidence="1" type="ORF">S06H3_35132</name>
</gene>
<accession>X1LNE6</accession>
<dbReference type="AlphaFoldDB" id="X1LNE6"/>
<feature type="non-terminal residue" evidence="1">
    <location>
        <position position="43"/>
    </location>
</feature>
<name>X1LNE6_9ZZZZ</name>
<organism evidence="1">
    <name type="scientific">marine sediment metagenome</name>
    <dbReference type="NCBI Taxonomy" id="412755"/>
    <lineage>
        <taxon>unclassified sequences</taxon>
        <taxon>metagenomes</taxon>
        <taxon>ecological metagenomes</taxon>
    </lineage>
</organism>
<proteinExistence type="predicted"/>
<reference evidence="1" key="1">
    <citation type="journal article" date="2014" name="Front. Microbiol.">
        <title>High frequency of phylogenetically diverse reductive dehalogenase-homologous genes in deep subseafloor sedimentary metagenomes.</title>
        <authorList>
            <person name="Kawai M."/>
            <person name="Futagami T."/>
            <person name="Toyoda A."/>
            <person name="Takaki Y."/>
            <person name="Nishi S."/>
            <person name="Hori S."/>
            <person name="Arai W."/>
            <person name="Tsubouchi T."/>
            <person name="Morono Y."/>
            <person name="Uchiyama I."/>
            <person name="Ito T."/>
            <person name="Fujiyama A."/>
            <person name="Inagaki F."/>
            <person name="Takami H."/>
        </authorList>
    </citation>
    <scope>NUCLEOTIDE SEQUENCE</scope>
    <source>
        <strain evidence="1">Expedition CK06-06</strain>
    </source>
</reference>
<dbReference type="EMBL" id="BARV01021168">
    <property type="protein sequence ID" value="GAI20603.1"/>
    <property type="molecule type" value="Genomic_DNA"/>
</dbReference>
<comment type="caution">
    <text evidence="1">The sequence shown here is derived from an EMBL/GenBank/DDBJ whole genome shotgun (WGS) entry which is preliminary data.</text>
</comment>
<protein>
    <submittedName>
        <fullName evidence="1">Uncharacterized protein</fullName>
    </submittedName>
</protein>
<sequence length="43" mass="5413">MPRREVTEKEKEEIRKRVQREFPGCKALQDIHYYRYVKEIECQ</sequence>